<reference evidence="1 2" key="1">
    <citation type="journal article" date="2023" name="BMC Biotechnol.">
        <title>Vitis rotundifolia cv Carlos genome sequencing.</title>
        <authorList>
            <person name="Huff M."/>
            <person name="Hulse-Kemp A."/>
            <person name="Scheffler B."/>
            <person name="Youngblood R."/>
            <person name="Simpson S."/>
            <person name="Babiker E."/>
            <person name="Staton M."/>
        </authorList>
    </citation>
    <scope>NUCLEOTIDE SEQUENCE [LARGE SCALE GENOMIC DNA]</scope>
    <source>
        <tissue evidence="1">Leaf</tissue>
    </source>
</reference>
<proteinExistence type="predicted"/>
<accession>A0AA39A5L1</accession>
<organism evidence="1 2">
    <name type="scientific">Vitis rotundifolia</name>
    <name type="common">Muscadine grape</name>
    <dbReference type="NCBI Taxonomy" id="103349"/>
    <lineage>
        <taxon>Eukaryota</taxon>
        <taxon>Viridiplantae</taxon>
        <taxon>Streptophyta</taxon>
        <taxon>Embryophyta</taxon>
        <taxon>Tracheophyta</taxon>
        <taxon>Spermatophyta</taxon>
        <taxon>Magnoliopsida</taxon>
        <taxon>eudicotyledons</taxon>
        <taxon>Gunneridae</taxon>
        <taxon>Pentapetalae</taxon>
        <taxon>rosids</taxon>
        <taxon>Vitales</taxon>
        <taxon>Vitaceae</taxon>
        <taxon>Viteae</taxon>
        <taxon>Vitis</taxon>
    </lineage>
</organism>
<keyword evidence="2" id="KW-1185">Reference proteome</keyword>
<sequence length="91" mass="9135">MSGIGAARGTFAQDFLAGGGLIAIDSERHLRCLSLKSTLKFIIRGTTSSTPVSGLAPKEGVSTVESCSVLAAEEDAEVEVGGDSSGGASTF</sequence>
<dbReference type="Proteomes" id="UP001168098">
    <property type="component" value="Unassembled WGS sequence"/>
</dbReference>
<evidence type="ECO:0000313" key="1">
    <source>
        <dbReference type="EMBL" id="KAJ9700857.1"/>
    </source>
</evidence>
<evidence type="ECO:0000313" key="2">
    <source>
        <dbReference type="Proteomes" id="UP001168098"/>
    </source>
</evidence>
<dbReference type="AlphaFoldDB" id="A0AA39A5L1"/>
<protein>
    <submittedName>
        <fullName evidence="1">Uncharacterized protein</fullName>
    </submittedName>
</protein>
<name>A0AA39A5L1_VITRO</name>
<dbReference type="EMBL" id="JARBHA010000005">
    <property type="protein sequence ID" value="KAJ9700857.1"/>
    <property type="molecule type" value="Genomic_DNA"/>
</dbReference>
<comment type="caution">
    <text evidence="1">The sequence shown here is derived from an EMBL/GenBank/DDBJ whole genome shotgun (WGS) entry which is preliminary data.</text>
</comment>
<gene>
    <name evidence="1" type="ORF">PVL29_006268</name>
</gene>